<keyword evidence="2" id="KW-0238">DNA-binding</keyword>
<gene>
    <name evidence="2" type="ORF">FPE01S_03_01660</name>
</gene>
<dbReference type="PROSITE" id="PS50930">
    <property type="entry name" value="HTH_LYTTR"/>
    <property type="match status" value="1"/>
</dbReference>
<sequence length="108" mass="12206">MTTNRLVYFWLERELHGVDPAHIIVLEADKAYTIVHLINDTCFQANGNLNAVLNNLPQDLFIRVHRSFAVALPYILKVNKKNVTMGQKDIPVGAQYYEGLVKSLAIVV</sequence>
<dbReference type="RefSeq" id="WP_046370100.1">
    <property type="nucleotide sequence ID" value="NZ_BBWV01000003.1"/>
</dbReference>
<dbReference type="GO" id="GO:0003677">
    <property type="term" value="F:DNA binding"/>
    <property type="evidence" value="ECO:0007669"/>
    <property type="project" value="UniProtKB-KW"/>
</dbReference>
<comment type="caution">
    <text evidence="2">The sequence shown here is derived from an EMBL/GenBank/DDBJ whole genome shotgun (WGS) entry which is preliminary data.</text>
</comment>
<accession>A0A0E9N268</accession>
<dbReference type="AlphaFoldDB" id="A0A0E9N268"/>
<name>A0A0E9N268_9BACT</name>
<organism evidence="2 3">
    <name type="scientific">Flavihumibacter petaseus NBRC 106054</name>
    <dbReference type="NCBI Taxonomy" id="1220578"/>
    <lineage>
        <taxon>Bacteria</taxon>
        <taxon>Pseudomonadati</taxon>
        <taxon>Bacteroidota</taxon>
        <taxon>Chitinophagia</taxon>
        <taxon>Chitinophagales</taxon>
        <taxon>Chitinophagaceae</taxon>
        <taxon>Flavihumibacter</taxon>
    </lineage>
</organism>
<dbReference type="Gene3D" id="2.40.50.1020">
    <property type="entry name" value="LytTr DNA-binding domain"/>
    <property type="match status" value="1"/>
</dbReference>
<feature type="domain" description="HTH LytTR-type" evidence="1">
    <location>
        <begin position="11"/>
        <end position="106"/>
    </location>
</feature>
<dbReference type="InterPro" id="IPR007492">
    <property type="entry name" value="LytTR_DNA-bd_dom"/>
</dbReference>
<dbReference type="SMART" id="SM00850">
    <property type="entry name" value="LytTR"/>
    <property type="match status" value="1"/>
</dbReference>
<dbReference type="EMBL" id="BBWV01000003">
    <property type="protein sequence ID" value="GAO44127.1"/>
    <property type="molecule type" value="Genomic_DNA"/>
</dbReference>
<dbReference type="STRING" id="1220578.FPE01S_03_01660"/>
<dbReference type="Pfam" id="PF04397">
    <property type="entry name" value="LytTR"/>
    <property type="match status" value="1"/>
</dbReference>
<keyword evidence="3" id="KW-1185">Reference proteome</keyword>
<evidence type="ECO:0000313" key="2">
    <source>
        <dbReference type="EMBL" id="GAO44127.1"/>
    </source>
</evidence>
<proteinExistence type="predicted"/>
<dbReference type="Proteomes" id="UP000033121">
    <property type="component" value="Unassembled WGS sequence"/>
</dbReference>
<protein>
    <submittedName>
        <fullName evidence="2">Putative LytTR family DNA-binding protein</fullName>
    </submittedName>
</protein>
<dbReference type="OrthoDB" id="677742at2"/>
<evidence type="ECO:0000259" key="1">
    <source>
        <dbReference type="PROSITE" id="PS50930"/>
    </source>
</evidence>
<evidence type="ECO:0000313" key="3">
    <source>
        <dbReference type="Proteomes" id="UP000033121"/>
    </source>
</evidence>
<reference evidence="2 3" key="1">
    <citation type="submission" date="2015-04" db="EMBL/GenBank/DDBJ databases">
        <title>Whole genome shotgun sequence of Flavihumibacter petaseus NBRC 106054.</title>
        <authorList>
            <person name="Miyazawa S."/>
            <person name="Hosoyama A."/>
            <person name="Hashimoto M."/>
            <person name="Noguchi M."/>
            <person name="Tsuchikane K."/>
            <person name="Ohji S."/>
            <person name="Yamazoe A."/>
            <person name="Ichikawa N."/>
            <person name="Kimura A."/>
            <person name="Fujita N."/>
        </authorList>
    </citation>
    <scope>NUCLEOTIDE SEQUENCE [LARGE SCALE GENOMIC DNA]</scope>
    <source>
        <strain evidence="2 3">NBRC 106054</strain>
    </source>
</reference>